<name>F0S053_DESTD</name>
<dbReference type="InParanoid" id="F0S053"/>
<feature type="domain" description="LysM" evidence="4">
    <location>
        <begin position="316"/>
        <end position="349"/>
    </location>
</feature>
<evidence type="ECO:0000259" key="4">
    <source>
        <dbReference type="Pfam" id="PF01476"/>
    </source>
</evidence>
<reference evidence="5 6" key="1">
    <citation type="journal article" date="2011" name="Stand. Genomic Sci.">
        <title>Complete genome sequence of the thermophilic sulfur-reducer Desulfurobacterium thermolithotrophum type strain (BSA(T)) from a deep-sea hydrothermal vent.</title>
        <authorList>
            <person name="Goker M."/>
            <person name="Daligault H."/>
            <person name="Mwirichia R."/>
            <person name="Lapidus A."/>
            <person name="Lucas S."/>
            <person name="Deshpande S."/>
            <person name="Pagani I."/>
            <person name="Tapia R."/>
            <person name="Cheng J.F."/>
            <person name="Goodwin L."/>
            <person name="Pitluck S."/>
            <person name="Liolios K."/>
            <person name="Ivanova N."/>
            <person name="Mavromatis K."/>
            <person name="Mikhailova N."/>
            <person name="Pati A."/>
            <person name="Chen A."/>
            <person name="Palaniappan K."/>
            <person name="Han C."/>
            <person name="Land M."/>
            <person name="Hauser L."/>
            <person name="Pan C."/>
            <person name="Brambilla E.M."/>
            <person name="Rohde M."/>
            <person name="Spring S."/>
            <person name="Sikorski J."/>
            <person name="Wirth R."/>
            <person name="Detter J.C."/>
            <person name="Woyke T."/>
            <person name="Bristow J."/>
            <person name="Eisen J.A."/>
            <person name="Markowitz V."/>
            <person name="Hugenholtz P."/>
            <person name="Kyrpides N.C."/>
            <person name="Klenk H.P."/>
        </authorList>
    </citation>
    <scope>NUCLEOTIDE SEQUENCE [LARGE SCALE GENOMIC DNA]</scope>
    <source>
        <strain evidence="6">DSM 11699 / BSA</strain>
    </source>
</reference>
<dbReference type="AlphaFoldDB" id="F0S053"/>
<dbReference type="GO" id="GO:0000270">
    <property type="term" value="P:peptidoglycan metabolic process"/>
    <property type="evidence" value="ECO:0007669"/>
    <property type="project" value="InterPro"/>
</dbReference>
<dbReference type="HOGENOM" id="CLU_009520_1_0_0"/>
<dbReference type="OrthoDB" id="9815002at2"/>
<dbReference type="GO" id="GO:0016020">
    <property type="term" value="C:membrane"/>
    <property type="evidence" value="ECO:0007669"/>
    <property type="project" value="InterPro"/>
</dbReference>
<dbReference type="EMBL" id="CP002543">
    <property type="protein sequence ID" value="ADY73734.1"/>
    <property type="molecule type" value="Genomic_DNA"/>
</dbReference>
<dbReference type="KEGG" id="dte:Dester_1097"/>
<dbReference type="Gene3D" id="1.10.530.10">
    <property type="match status" value="1"/>
</dbReference>
<dbReference type="Proteomes" id="UP000007102">
    <property type="component" value="Chromosome"/>
</dbReference>
<dbReference type="Pfam" id="PF01476">
    <property type="entry name" value="LysM"/>
    <property type="match status" value="1"/>
</dbReference>
<dbReference type="PROSITE" id="PS00922">
    <property type="entry name" value="TRANSGLYCOSYLASE"/>
    <property type="match status" value="1"/>
</dbReference>
<dbReference type="InterPro" id="IPR023346">
    <property type="entry name" value="Lysozyme-like_dom_sf"/>
</dbReference>
<dbReference type="InterPro" id="IPR000189">
    <property type="entry name" value="Transglyc_AS"/>
</dbReference>
<dbReference type="Gene3D" id="3.10.350.10">
    <property type="entry name" value="LysM domain"/>
    <property type="match status" value="1"/>
</dbReference>
<dbReference type="InterPro" id="IPR036779">
    <property type="entry name" value="LysM_dom_sf"/>
</dbReference>
<feature type="domain" description="Transglycosylase SLT" evidence="3">
    <location>
        <begin position="104"/>
        <end position="203"/>
    </location>
</feature>
<dbReference type="eggNOG" id="COG0741">
    <property type="taxonomic scope" value="Bacteria"/>
</dbReference>
<dbReference type="CDD" id="cd16894">
    <property type="entry name" value="MltD-like"/>
    <property type="match status" value="1"/>
</dbReference>
<keyword evidence="6" id="KW-1185">Reference proteome</keyword>
<dbReference type="InterPro" id="IPR018392">
    <property type="entry name" value="LysM"/>
</dbReference>
<evidence type="ECO:0000313" key="5">
    <source>
        <dbReference type="EMBL" id="ADY73734.1"/>
    </source>
</evidence>
<keyword evidence="2" id="KW-0732">Signal</keyword>
<dbReference type="PANTHER" id="PTHR37423:SF2">
    <property type="entry name" value="MEMBRANE-BOUND LYTIC MUREIN TRANSGLYCOSYLASE C"/>
    <property type="match status" value="1"/>
</dbReference>
<evidence type="ECO:0000256" key="1">
    <source>
        <dbReference type="ARBA" id="ARBA00007734"/>
    </source>
</evidence>
<dbReference type="SUPFAM" id="SSF53955">
    <property type="entry name" value="Lysozyme-like"/>
    <property type="match status" value="1"/>
</dbReference>
<evidence type="ECO:0000259" key="3">
    <source>
        <dbReference type="Pfam" id="PF01464"/>
    </source>
</evidence>
<dbReference type="STRING" id="868864.Dester_1097"/>
<dbReference type="Pfam" id="PF01464">
    <property type="entry name" value="SLT"/>
    <property type="match status" value="1"/>
</dbReference>
<gene>
    <name evidence="5" type="ordered locus">Dester_1097</name>
</gene>
<sequence>MRKSFFAIASALILSGAPAVFGAPDNSIVSTVYSEAAILLGSSTSQKSKLPNTKLSIPWDKPSFQFWLSYYKNNWNRMKLFSLLDNFKVFYPTVKRIFKEEGIPEDLVFLAVVESNGNPSAVSKAGAAGLWQLMPATAKLYGLKVNRYIDERFDIEKSTHAAAKYLKYLHSLFGRWDLAIAAYNAGPGTIFKRLKLVGAEHFWDLTKLPDETLNYVPKFYAILSIIKEKSFFENKKNSAALLKIKVLSKTSLYRISKKLKVPYYITKRFNSQYRRRIVPAGHYVYIPSKFVKRTNLLKYISSSKIYVYIPKKREKIVSIARRFGADAKLIKEINRLKRTVVYRGQTILIVKTDYKKEAVENGNS</sequence>
<proteinExistence type="inferred from homology"/>
<reference evidence="6" key="2">
    <citation type="submission" date="2011-02" db="EMBL/GenBank/DDBJ databases">
        <title>The complete genome of Desulfurobacterium thermolithotrophum DSM 11699.</title>
        <authorList>
            <consortium name="US DOE Joint Genome Institute (JGI-PGF)"/>
            <person name="Lucas S."/>
            <person name="Copeland A."/>
            <person name="Lapidus A."/>
            <person name="Bruce D."/>
            <person name="Goodwin L."/>
            <person name="Pitluck S."/>
            <person name="Kyrpides N."/>
            <person name="Mavromatis K."/>
            <person name="Pagani I."/>
            <person name="Ivanova N."/>
            <person name="Mikhailova N."/>
            <person name="Daligault H."/>
            <person name="Detter J.C."/>
            <person name="Tapia R."/>
            <person name="Han C."/>
            <person name="Land M."/>
            <person name="Hauser L."/>
            <person name="Markowitz V."/>
            <person name="Cheng J.-F."/>
            <person name="Hugenholtz P."/>
            <person name="Woyke T."/>
            <person name="Wu D."/>
            <person name="Spring S."/>
            <person name="Brambilla E."/>
            <person name="Klenk H.-P."/>
            <person name="Eisen J.A."/>
        </authorList>
    </citation>
    <scope>NUCLEOTIDE SEQUENCE [LARGE SCALE GENOMIC DNA]</scope>
    <source>
        <strain evidence="6">DSM 11699 / BSA</strain>
    </source>
</reference>
<dbReference type="GO" id="GO:0008933">
    <property type="term" value="F:peptidoglycan lytic transglycosylase activity"/>
    <property type="evidence" value="ECO:0007669"/>
    <property type="project" value="InterPro"/>
</dbReference>
<protein>
    <submittedName>
        <fullName evidence="5">Lytic transglycosylase catalytic</fullName>
    </submittedName>
</protein>
<feature type="signal peptide" evidence="2">
    <location>
        <begin position="1"/>
        <end position="22"/>
    </location>
</feature>
<dbReference type="eggNOG" id="COG1388">
    <property type="taxonomic scope" value="Bacteria"/>
</dbReference>
<dbReference type="PANTHER" id="PTHR37423">
    <property type="entry name" value="SOLUBLE LYTIC MUREIN TRANSGLYCOSYLASE-RELATED"/>
    <property type="match status" value="1"/>
</dbReference>
<dbReference type="InterPro" id="IPR008258">
    <property type="entry name" value="Transglycosylase_SLT_dom_1"/>
</dbReference>
<organism evidence="5 6">
    <name type="scientific">Desulfurobacterium thermolithotrophum (strain DSM 11699 / BSA)</name>
    <dbReference type="NCBI Taxonomy" id="868864"/>
    <lineage>
        <taxon>Bacteria</taxon>
        <taxon>Pseudomonadati</taxon>
        <taxon>Aquificota</taxon>
        <taxon>Aquificia</taxon>
        <taxon>Desulfurobacteriales</taxon>
        <taxon>Desulfurobacteriaceae</taxon>
        <taxon>Desulfurobacterium</taxon>
    </lineage>
</organism>
<accession>F0S053</accession>
<dbReference type="FunCoup" id="F0S053">
    <property type="interactions" value="86"/>
</dbReference>
<evidence type="ECO:0000313" key="6">
    <source>
        <dbReference type="Proteomes" id="UP000007102"/>
    </source>
</evidence>
<dbReference type="RefSeq" id="WP_013638686.1">
    <property type="nucleotide sequence ID" value="NC_015185.1"/>
</dbReference>
<evidence type="ECO:0000256" key="2">
    <source>
        <dbReference type="SAM" id="SignalP"/>
    </source>
</evidence>
<feature type="chain" id="PRO_5003259923" evidence="2">
    <location>
        <begin position="23"/>
        <end position="364"/>
    </location>
</feature>
<comment type="similarity">
    <text evidence="1">Belongs to the transglycosylase Slt family.</text>
</comment>
<dbReference type="SUPFAM" id="SSF54106">
    <property type="entry name" value="LysM domain"/>
    <property type="match status" value="1"/>
</dbReference>